<dbReference type="EMBL" id="JBHSSG010000010">
    <property type="protein sequence ID" value="MFC6178669.1"/>
    <property type="molecule type" value="Genomic_DNA"/>
</dbReference>
<proteinExistence type="predicted"/>
<comment type="caution">
    <text evidence="2">The sequence shown here is derived from an EMBL/GenBank/DDBJ whole genome shotgun (WGS) entry which is preliminary data.</text>
</comment>
<keyword evidence="1" id="KW-0812">Transmembrane</keyword>
<dbReference type="Proteomes" id="UP001596158">
    <property type="component" value="Unassembled WGS sequence"/>
</dbReference>
<reference evidence="3" key="1">
    <citation type="journal article" date="2019" name="Int. J. Syst. Evol. Microbiol.">
        <title>The Global Catalogue of Microorganisms (GCM) 10K type strain sequencing project: providing services to taxonomists for standard genome sequencing and annotation.</title>
        <authorList>
            <consortium name="The Broad Institute Genomics Platform"/>
            <consortium name="The Broad Institute Genome Sequencing Center for Infectious Disease"/>
            <person name="Wu L."/>
            <person name="Ma J."/>
        </authorList>
    </citation>
    <scope>NUCLEOTIDE SEQUENCE [LARGE SCALE GENOMIC DNA]</scope>
    <source>
        <strain evidence="3">CCM 8924</strain>
    </source>
</reference>
<gene>
    <name evidence="2" type="ORF">ACFQGR_04620</name>
</gene>
<evidence type="ECO:0000256" key="1">
    <source>
        <dbReference type="SAM" id="Phobius"/>
    </source>
</evidence>
<feature type="transmembrane region" description="Helical" evidence="1">
    <location>
        <begin position="49"/>
        <end position="75"/>
    </location>
</feature>
<feature type="transmembrane region" description="Helical" evidence="1">
    <location>
        <begin position="15"/>
        <end position="37"/>
    </location>
</feature>
<evidence type="ECO:0000313" key="2">
    <source>
        <dbReference type="EMBL" id="MFC6178669.1"/>
    </source>
</evidence>
<keyword evidence="1" id="KW-0472">Membrane</keyword>
<protein>
    <submittedName>
        <fullName evidence="2">Uncharacterized protein</fullName>
    </submittedName>
</protein>
<dbReference type="RefSeq" id="WP_137600621.1">
    <property type="nucleotide sequence ID" value="NZ_BJDT01000004.1"/>
</dbReference>
<organism evidence="2 3">
    <name type="scientific">Weissella sagaensis</name>
    <dbReference type="NCBI Taxonomy" id="2559928"/>
    <lineage>
        <taxon>Bacteria</taxon>
        <taxon>Bacillati</taxon>
        <taxon>Bacillota</taxon>
        <taxon>Bacilli</taxon>
        <taxon>Lactobacillales</taxon>
        <taxon>Lactobacillaceae</taxon>
        <taxon>Weissella</taxon>
    </lineage>
</organism>
<sequence>MQRALKNLLSLLPKIYMSFVTLLVTLFGAPGLMTFFVKKFEFNKTGTILITNFIILVISTIIYALSVILVNLICIKKLTVRVKIKNKQGNSIKKQIFLAENNEPTKIRMDFTYDYGRFFSFLLRLIGAQGVLYFYPESVRCQVTNKKDYMEFNNVPIDQSVISIPLCNHKYEKEPIELVDIDVVLRVIETGYSSLLLKFKIEGGDSILCKLICKIINYHNFFVRVDLNSFQLERGNK</sequence>
<name>A0ABW1RU10_9LACO</name>
<evidence type="ECO:0000313" key="3">
    <source>
        <dbReference type="Proteomes" id="UP001596158"/>
    </source>
</evidence>
<accession>A0ABW1RU10</accession>
<keyword evidence="1" id="KW-1133">Transmembrane helix</keyword>
<keyword evidence="3" id="KW-1185">Reference proteome</keyword>